<evidence type="ECO:0000259" key="13">
    <source>
        <dbReference type="Pfam" id="PF00561"/>
    </source>
</evidence>
<dbReference type="Proteomes" id="UP001597158">
    <property type="component" value="Unassembled WGS sequence"/>
</dbReference>
<organism evidence="14 15">
    <name type="scientific">Thauera mechernichensis</name>
    <dbReference type="NCBI Taxonomy" id="82788"/>
    <lineage>
        <taxon>Bacteria</taxon>
        <taxon>Pseudomonadati</taxon>
        <taxon>Pseudomonadota</taxon>
        <taxon>Betaproteobacteria</taxon>
        <taxon>Rhodocyclales</taxon>
        <taxon>Zoogloeaceae</taxon>
        <taxon>Thauera</taxon>
    </lineage>
</organism>
<dbReference type="EMBL" id="JBHTMC010000036">
    <property type="protein sequence ID" value="MFD1265698.1"/>
    <property type="molecule type" value="Genomic_DNA"/>
</dbReference>
<dbReference type="PRINTS" id="PR00793">
    <property type="entry name" value="PROAMNOPTASE"/>
</dbReference>
<dbReference type="EC" id="3.4.11.5" evidence="4 11"/>
<proteinExistence type="inferred from homology"/>
<keyword evidence="6 11" id="KW-0031">Aminopeptidase</keyword>
<evidence type="ECO:0000256" key="6">
    <source>
        <dbReference type="ARBA" id="ARBA00022438"/>
    </source>
</evidence>
<dbReference type="PANTHER" id="PTHR43722">
    <property type="entry name" value="PROLINE IMINOPEPTIDASE"/>
    <property type="match status" value="1"/>
</dbReference>
<evidence type="ECO:0000256" key="5">
    <source>
        <dbReference type="ARBA" id="ARBA00021843"/>
    </source>
</evidence>
<evidence type="ECO:0000256" key="12">
    <source>
        <dbReference type="RuleBase" id="RU003421"/>
    </source>
</evidence>
<dbReference type="InterPro" id="IPR029058">
    <property type="entry name" value="AB_hydrolase_fold"/>
</dbReference>
<dbReference type="Pfam" id="PF00561">
    <property type="entry name" value="Abhydrolase_1"/>
    <property type="match status" value="1"/>
</dbReference>
<evidence type="ECO:0000256" key="3">
    <source>
        <dbReference type="ARBA" id="ARBA00010088"/>
    </source>
</evidence>
<protein>
    <recommendedName>
        <fullName evidence="5 11">Proline iminopeptidase</fullName>
        <shortName evidence="11">PIP</shortName>
        <ecNumber evidence="4 11">3.4.11.5</ecNumber>
    </recommendedName>
    <alternativeName>
        <fullName evidence="10 11">Prolyl aminopeptidase</fullName>
    </alternativeName>
</protein>
<evidence type="ECO:0000256" key="1">
    <source>
        <dbReference type="ARBA" id="ARBA00001585"/>
    </source>
</evidence>
<dbReference type="PIRSF" id="PIRSF006431">
    <property type="entry name" value="Pept_S33"/>
    <property type="match status" value="1"/>
</dbReference>
<dbReference type="SUPFAM" id="SSF53474">
    <property type="entry name" value="alpha/beta-Hydrolases"/>
    <property type="match status" value="1"/>
</dbReference>
<evidence type="ECO:0000256" key="4">
    <source>
        <dbReference type="ARBA" id="ARBA00012568"/>
    </source>
</evidence>
<dbReference type="GO" id="GO:0004177">
    <property type="term" value="F:aminopeptidase activity"/>
    <property type="evidence" value="ECO:0007669"/>
    <property type="project" value="UniProtKB-KW"/>
</dbReference>
<keyword evidence="9 11" id="KW-0378">Hydrolase</keyword>
<gene>
    <name evidence="14" type="primary">pip</name>
    <name evidence="14" type="ORF">ACFQ4M_19150</name>
</gene>
<dbReference type="NCBIfam" id="TIGR01249">
    <property type="entry name" value="pro_imino_pep_1"/>
    <property type="match status" value="1"/>
</dbReference>
<reference evidence="15" key="1">
    <citation type="journal article" date="2019" name="Int. J. Syst. Evol. Microbiol.">
        <title>The Global Catalogue of Microorganisms (GCM) 10K type strain sequencing project: providing services to taxonomists for standard genome sequencing and annotation.</title>
        <authorList>
            <consortium name="The Broad Institute Genomics Platform"/>
            <consortium name="The Broad Institute Genome Sequencing Center for Infectious Disease"/>
            <person name="Wu L."/>
            <person name="Ma J."/>
        </authorList>
    </citation>
    <scope>NUCLEOTIDE SEQUENCE [LARGE SCALE GENOMIC DNA]</scope>
    <source>
        <strain evidence="15">CCUG 48884</strain>
    </source>
</reference>
<dbReference type="PANTHER" id="PTHR43722:SF1">
    <property type="entry name" value="PROLINE IMINOPEPTIDASE"/>
    <property type="match status" value="1"/>
</dbReference>
<keyword evidence="7 11" id="KW-0963">Cytoplasm</keyword>
<comment type="catalytic activity">
    <reaction evidence="1 11 12">
        <text>Release of N-terminal proline from a peptide.</text>
        <dbReference type="EC" id="3.4.11.5"/>
    </reaction>
</comment>
<name>A0ABW3WLL2_9RHOO</name>
<evidence type="ECO:0000256" key="8">
    <source>
        <dbReference type="ARBA" id="ARBA00022670"/>
    </source>
</evidence>
<evidence type="ECO:0000256" key="10">
    <source>
        <dbReference type="ARBA" id="ARBA00029605"/>
    </source>
</evidence>
<evidence type="ECO:0000256" key="2">
    <source>
        <dbReference type="ARBA" id="ARBA00004496"/>
    </source>
</evidence>
<dbReference type="Gene3D" id="3.40.50.1820">
    <property type="entry name" value="alpha/beta hydrolase"/>
    <property type="match status" value="1"/>
</dbReference>
<dbReference type="InterPro" id="IPR000073">
    <property type="entry name" value="AB_hydrolase_1"/>
</dbReference>
<evidence type="ECO:0000256" key="9">
    <source>
        <dbReference type="ARBA" id="ARBA00022801"/>
    </source>
</evidence>
<dbReference type="RefSeq" id="WP_277835043.1">
    <property type="nucleotide sequence ID" value="NZ_JARQZE010000019.1"/>
</dbReference>
<dbReference type="InterPro" id="IPR005944">
    <property type="entry name" value="Pro_iminopeptidase"/>
</dbReference>
<comment type="subcellular location">
    <subcellularLocation>
        <location evidence="2 11">Cytoplasm</location>
    </subcellularLocation>
</comment>
<feature type="domain" description="AB hydrolase-1" evidence="13">
    <location>
        <begin position="39"/>
        <end position="303"/>
    </location>
</feature>
<evidence type="ECO:0000313" key="15">
    <source>
        <dbReference type="Proteomes" id="UP001597158"/>
    </source>
</evidence>
<keyword evidence="8 11" id="KW-0645">Protease</keyword>
<sequence length="329" mass="35104">MPPDTPLFAPLPPLAQGVLDVGDGHRLYFERCGHAEGLPVLFLHGGPGSGCSPRQRQLFDPARFHVVLFDQRGCGRSTPRGDCHANTTRELVEDIERLRLHLGIERWLVFGGSWGAALALAYCSAHPQACLGAILRGSFLCGQADLDWFFGAEGVGAICAEAWSALCAALPEAAEGRALAALCAALGGPDTQAAARAALAWAAWENAVIAPGQAPPAPPARDDAAIRALIDKYRVQAHYLAHRCFLDEDGVLEAARRITAMPSALIHGRLDLVCRARNALRLHRALPGSRLRLVDGAGHSPFEPAMAAALIGALEHFAVHGDFSHWRAD</sequence>
<comment type="caution">
    <text evidence="14">The sequence shown here is derived from an EMBL/GenBank/DDBJ whole genome shotgun (WGS) entry which is preliminary data.</text>
</comment>
<evidence type="ECO:0000256" key="7">
    <source>
        <dbReference type="ARBA" id="ARBA00022490"/>
    </source>
</evidence>
<comment type="similarity">
    <text evidence="3 11 12">Belongs to the peptidase S33 family.</text>
</comment>
<evidence type="ECO:0000313" key="14">
    <source>
        <dbReference type="EMBL" id="MFD1265698.1"/>
    </source>
</evidence>
<accession>A0ABW3WLL2</accession>
<keyword evidence="15" id="KW-1185">Reference proteome</keyword>
<evidence type="ECO:0000256" key="11">
    <source>
        <dbReference type="PIRNR" id="PIRNR006431"/>
    </source>
</evidence>
<dbReference type="InterPro" id="IPR002410">
    <property type="entry name" value="Peptidase_S33"/>
</dbReference>